<protein>
    <submittedName>
        <fullName evidence="3">DUF3592 domain-containing protein</fullName>
    </submittedName>
</protein>
<evidence type="ECO:0000313" key="3">
    <source>
        <dbReference type="EMBL" id="HIU14039.1"/>
    </source>
</evidence>
<sequence>MGWFERLMFGVVFPFVFCSIGGFFARQGYLHFKTKKEKKLRCLSQTEGKIVSIHSMRMQRRQAYFPTYEYGVNGEEISVEIHFGTTVCQYQRGDQVKIWYDPNDPKSSYIDGYKEDTVSSVGCLILGSIAV</sequence>
<dbReference type="Proteomes" id="UP000824175">
    <property type="component" value="Unassembled WGS sequence"/>
</dbReference>
<keyword evidence="1" id="KW-1133">Transmembrane helix</keyword>
<accession>A0A9D1HR90</accession>
<evidence type="ECO:0000313" key="4">
    <source>
        <dbReference type="Proteomes" id="UP000824175"/>
    </source>
</evidence>
<keyword evidence="1" id="KW-0812">Transmembrane</keyword>
<proteinExistence type="predicted"/>
<evidence type="ECO:0000259" key="2">
    <source>
        <dbReference type="Pfam" id="PF12158"/>
    </source>
</evidence>
<dbReference type="EMBL" id="DVMJ01000068">
    <property type="protein sequence ID" value="HIU14039.1"/>
    <property type="molecule type" value="Genomic_DNA"/>
</dbReference>
<reference evidence="3" key="2">
    <citation type="journal article" date="2021" name="PeerJ">
        <title>Extensive microbial diversity within the chicken gut microbiome revealed by metagenomics and culture.</title>
        <authorList>
            <person name="Gilroy R."/>
            <person name="Ravi A."/>
            <person name="Getino M."/>
            <person name="Pursley I."/>
            <person name="Horton D.L."/>
            <person name="Alikhan N.F."/>
            <person name="Baker D."/>
            <person name="Gharbi K."/>
            <person name="Hall N."/>
            <person name="Watson M."/>
            <person name="Adriaenssens E.M."/>
            <person name="Foster-Nyarko E."/>
            <person name="Jarju S."/>
            <person name="Secka A."/>
            <person name="Antonio M."/>
            <person name="Oren A."/>
            <person name="Chaudhuri R.R."/>
            <person name="La Ragione R."/>
            <person name="Hildebrand F."/>
            <person name="Pallen M.J."/>
        </authorList>
    </citation>
    <scope>NUCLEOTIDE SEQUENCE</scope>
    <source>
        <strain evidence="3">CHK195-11698</strain>
    </source>
</reference>
<gene>
    <name evidence="3" type="ORF">IAD15_08225</name>
</gene>
<dbReference type="Pfam" id="PF12158">
    <property type="entry name" value="DUF3592"/>
    <property type="match status" value="1"/>
</dbReference>
<name>A0A9D1HR90_9FIRM</name>
<dbReference type="InterPro" id="IPR021994">
    <property type="entry name" value="DUF3592"/>
</dbReference>
<reference evidence="3" key="1">
    <citation type="submission" date="2020-10" db="EMBL/GenBank/DDBJ databases">
        <authorList>
            <person name="Gilroy R."/>
        </authorList>
    </citation>
    <scope>NUCLEOTIDE SEQUENCE</scope>
    <source>
        <strain evidence="3">CHK195-11698</strain>
    </source>
</reference>
<organism evidence="3 4">
    <name type="scientific">Candidatus Fimiplasma intestinipullorum</name>
    <dbReference type="NCBI Taxonomy" id="2840825"/>
    <lineage>
        <taxon>Bacteria</taxon>
        <taxon>Bacillati</taxon>
        <taxon>Bacillota</taxon>
        <taxon>Clostridia</taxon>
        <taxon>Eubacteriales</taxon>
        <taxon>Candidatus Fimiplasma</taxon>
    </lineage>
</organism>
<keyword evidence="1" id="KW-0472">Membrane</keyword>
<dbReference type="AlphaFoldDB" id="A0A9D1HR90"/>
<feature type="domain" description="DUF3592" evidence="2">
    <location>
        <begin position="46"/>
        <end position="112"/>
    </location>
</feature>
<feature type="transmembrane region" description="Helical" evidence="1">
    <location>
        <begin position="6"/>
        <end position="25"/>
    </location>
</feature>
<comment type="caution">
    <text evidence="3">The sequence shown here is derived from an EMBL/GenBank/DDBJ whole genome shotgun (WGS) entry which is preliminary data.</text>
</comment>
<evidence type="ECO:0000256" key="1">
    <source>
        <dbReference type="SAM" id="Phobius"/>
    </source>
</evidence>